<proteinExistence type="predicted"/>
<evidence type="ECO:0000313" key="2">
    <source>
        <dbReference type="EMBL" id="EFF83631.1"/>
    </source>
</evidence>
<feature type="region of interest" description="Disordered" evidence="1">
    <location>
        <begin position="25"/>
        <end position="48"/>
    </location>
</feature>
<reference evidence="3" key="1">
    <citation type="submission" date="2010-03" db="EMBL/GenBank/DDBJ databases">
        <title>Complete sequence of Mobiluncus curtisii ATCC 43063.</title>
        <authorList>
            <person name="Muzny D."/>
            <person name="Qin X."/>
            <person name="Deng J."/>
            <person name="Jiang H."/>
            <person name="Liu Y."/>
            <person name="Qu J."/>
            <person name="Song X.-Z."/>
            <person name="Zhang L."/>
            <person name="Thornton R."/>
            <person name="Coyle M."/>
            <person name="Francisco L."/>
            <person name="Jackson L."/>
            <person name="Javaid M."/>
            <person name="Korchina V."/>
            <person name="Kovar C."/>
            <person name="Mata R."/>
            <person name="Mathew T."/>
            <person name="Ngo R."/>
            <person name="Nguyen L."/>
            <person name="Nguyen N."/>
            <person name="Okwuonu G."/>
            <person name="Ongeri F."/>
            <person name="Pham C."/>
            <person name="Simmons D."/>
            <person name="Wilczek-Boney K."/>
            <person name="Hale W."/>
            <person name="Jakkamsetti A."/>
            <person name="Pham P."/>
            <person name="Ruth R."/>
            <person name="San Lucas F."/>
            <person name="Warren J."/>
            <person name="Zhang J."/>
            <person name="Zhao Z."/>
            <person name="Zhou C."/>
            <person name="Zhu D."/>
            <person name="Lee S."/>
            <person name="Bess C."/>
            <person name="Blankenburg K."/>
            <person name="Forbes L."/>
            <person name="Fu Q."/>
            <person name="Gubbala S."/>
            <person name="Hirani K."/>
            <person name="Jayaseelan J.C."/>
            <person name="Lara F."/>
            <person name="Munidasa M."/>
            <person name="Palculict T."/>
            <person name="Patil S."/>
            <person name="Pu L.-L."/>
            <person name="Saada N."/>
            <person name="Tang L."/>
            <person name="Weissenberger G."/>
            <person name="Zhu Y."/>
            <person name="Hemphill L."/>
            <person name="Shang Y."/>
            <person name="Youmans B."/>
            <person name="Ayvaz T."/>
            <person name="Ross M."/>
            <person name="Santibanez J."/>
            <person name="Aqrawi P."/>
            <person name="Gross S."/>
            <person name="Joshi V."/>
            <person name="Fowler G."/>
            <person name="Nazareth L."/>
            <person name="Reid J."/>
            <person name="Worley K."/>
            <person name="Petrosino J."/>
            <person name="Highlander S."/>
            <person name="Gibbs R."/>
            <person name="Gibbs R."/>
        </authorList>
    </citation>
    <scope>NUCLEOTIDE SEQUENCE [LARGE SCALE GENOMIC DNA]</scope>
    <source>
        <strain evidence="3">ATCC 19194</strain>
    </source>
</reference>
<sequence length="48" mass="5650">MILSSQIIINGKDCTLKQQHMHIKENEFQQKSDRKYKLSAARKVNSYP</sequence>
<evidence type="ECO:0000313" key="3">
    <source>
        <dbReference type="Proteomes" id="UP000003085"/>
    </source>
</evidence>
<comment type="caution">
    <text evidence="2">The sequence shown here is derived from an EMBL/GenBank/DDBJ whole genome shotgun (WGS) entry which is preliminary data.</text>
</comment>
<dbReference type="Proteomes" id="UP000003085">
    <property type="component" value="Unassembled WGS sequence"/>
</dbReference>
<organism evidence="2 3">
    <name type="scientific">Acinetobacter haemolyticus ATCC 19194</name>
    <dbReference type="NCBI Taxonomy" id="707232"/>
    <lineage>
        <taxon>Bacteria</taxon>
        <taxon>Pseudomonadati</taxon>
        <taxon>Pseudomonadota</taxon>
        <taxon>Gammaproteobacteria</taxon>
        <taxon>Moraxellales</taxon>
        <taxon>Moraxellaceae</taxon>
        <taxon>Acinetobacter</taxon>
    </lineage>
</organism>
<dbReference type="HOGENOM" id="CLU_3148338_0_0_6"/>
<accession>D4XME4</accession>
<feature type="compositionally biased region" description="Basic and acidic residues" evidence="1">
    <location>
        <begin position="25"/>
        <end position="36"/>
    </location>
</feature>
<name>D4XME4_ACIHA</name>
<dbReference type="EMBL" id="ADMT01000098">
    <property type="protein sequence ID" value="EFF83631.1"/>
    <property type="molecule type" value="Genomic_DNA"/>
</dbReference>
<protein>
    <submittedName>
        <fullName evidence="2">Uncharacterized protein</fullName>
    </submittedName>
</protein>
<gene>
    <name evidence="2" type="ORF">HMP0015_0886</name>
</gene>
<dbReference type="AlphaFoldDB" id="D4XME4"/>
<evidence type="ECO:0000256" key="1">
    <source>
        <dbReference type="SAM" id="MobiDB-lite"/>
    </source>
</evidence>